<sequence>LPQGRRFKQWTGNDSKALMKVFLPAIVHYVPNQMVQAIAAFLDFCYIVHQSTLDEADLAAMENALSHFETEHTIFEEVQI</sequence>
<feature type="non-terminal residue" evidence="1">
    <location>
        <position position="80"/>
    </location>
</feature>
<keyword evidence="2" id="KW-1185">Reference proteome</keyword>
<gene>
    <name evidence="1" type="ORF">SCLCIDRAFT_48719</name>
</gene>
<dbReference type="InParanoid" id="A0A0C3A948"/>
<accession>A0A0C3A948</accession>
<dbReference type="AlphaFoldDB" id="A0A0C3A948"/>
<feature type="non-terminal residue" evidence="1">
    <location>
        <position position="1"/>
    </location>
</feature>
<protein>
    <submittedName>
        <fullName evidence="1">Uncharacterized protein</fullName>
    </submittedName>
</protein>
<evidence type="ECO:0000313" key="1">
    <source>
        <dbReference type="EMBL" id="KIM61412.1"/>
    </source>
</evidence>
<dbReference type="HOGENOM" id="CLU_181928_0_0_1"/>
<dbReference type="Proteomes" id="UP000053989">
    <property type="component" value="Unassembled WGS sequence"/>
</dbReference>
<proteinExistence type="predicted"/>
<dbReference type="OrthoDB" id="3199698at2759"/>
<dbReference type="STRING" id="1036808.A0A0C3A948"/>
<name>A0A0C3A948_9AGAM</name>
<reference evidence="2" key="2">
    <citation type="submission" date="2015-01" db="EMBL/GenBank/DDBJ databases">
        <title>Evolutionary Origins and Diversification of the Mycorrhizal Mutualists.</title>
        <authorList>
            <consortium name="DOE Joint Genome Institute"/>
            <consortium name="Mycorrhizal Genomics Consortium"/>
            <person name="Kohler A."/>
            <person name="Kuo A."/>
            <person name="Nagy L.G."/>
            <person name="Floudas D."/>
            <person name="Copeland A."/>
            <person name="Barry K.W."/>
            <person name="Cichocki N."/>
            <person name="Veneault-Fourrey C."/>
            <person name="LaButti K."/>
            <person name="Lindquist E.A."/>
            <person name="Lipzen A."/>
            <person name="Lundell T."/>
            <person name="Morin E."/>
            <person name="Murat C."/>
            <person name="Riley R."/>
            <person name="Ohm R."/>
            <person name="Sun H."/>
            <person name="Tunlid A."/>
            <person name="Henrissat B."/>
            <person name="Grigoriev I.V."/>
            <person name="Hibbett D.S."/>
            <person name="Martin F."/>
        </authorList>
    </citation>
    <scope>NUCLEOTIDE SEQUENCE [LARGE SCALE GENOMIC DNA]</scope>
    <source>
        <strain evidence="2">Foug A</strain>
    </source>
</reference>
<evidence type="ECO:0000313" key="2">
    <source>
        <dbReference type="Proteomes" id="UP000053989"/>
    </source>
</evidence>
<reference evidence="1 2" key="1">
    <citation type="submission" date="2014-04" db="EMBL/GenBank/DDBJ databases">
        <authorList>
            <consortium name="DOE Joint Genome Institute"/>
            <person name="Kuo A."/>
            <person name="Kohler A."/>
            <person name="Nagy L.G."/>
            <person name="Floudas D."/>
            <person name="Copeland A."/>
            <person name="Barry K.W."/>
            <person name="Cichocki N."/>
            <person name="Veneault-Fourrey C."/>
            <person name="LaButti K."/>
            <person name="Lindquist E.A."/>
            <person name="Lipzen A."/>
            <person name="Lundell T."/>
            <person name="Morin E."/>
            <person name="Murat C."/>
            <person name="Sun H."/>
            <person name="Tunlid A."/>
            <person name="Henrissat B."/>
            <person name="Grigoriev I.V."/>
            <person name="Hibbett D.S."/>
            <person name="Martin F."/>
            <person name="Nordberg H.P."/>
            <person name="Cantor M.N."/>
            <person name="Hua S.X."/>
        </authorList>
    </citation>
    <scope>NUCLEOTIDE SEQUENCE [LARGE SCALE GENOMIC DNA]</scope>
    <source>
        <strain evidence="1 2">Foug A</strain>
    </source>
</reference>
<dbReference type="EMBL" id="KN822052">
    <property type="protein sequence ID" value="KIM61412.1"/>
    <property type="molecule type" value="Genomic_DNA"/>
</dbReference>
<organism evidence="1 2">
    <name type="scientific">Scleroderma citrinum Foug A</name>
    <dbReference type="NCBI Taxonomy" id="1036808"/>
    <lineage>
        <taxon>Eukaryota</taxon>
        <taxon>Fungi</taxon>
        <taxon>Dikarya</taxon>
        <taxon>Basidiomycota</taxon>
        <taxon>Agaricomycotina</taxon>
        <taxon>Agaricomycetes</taxon>
        <taxon>Agaricomycetidae</taxon>
        <taxon>Boletales</taxon>
        <taxon>Sclerodermatineae</taxon>
        <taxon>Sclerodermataceae</taxon>
        <taxon>Scleroderma</taxon>
    </lineage>
</organism>